<evidence type="ECO:0000313" key="2">
    <source>
        <dbReference type="EMBL" id="ALF52709.1"/>
    </source>
</evidence>
<dbReference type="Proteomes" id="UP000062645">
    <property type="component" value="Chromosome"/>
</dbReference>
<reference evidence="2 3" key="2">
    <citation type="journal article" date="2016" name="Genome Announc.">
        <title>Draft Genome Sequence of the N2-Fixing Cyanobacterium Nostoc piscinale CENA21, Isolated from the Brazilian Amazon Floodplain.</title>
        <authorList>
            <person name="Leao T."/>
            <person name="Guimaraes P.I."/>
            <person name="de Melo A.G."/>
            <person name="Ramos R.T."/>
            <person name="Leao P.N."/>
            <person name="Silva A."/>
            <person name="Fiore M.F."/>
            <person name="Schneider M.P."/>
        </authorList>
    </citation>
    <scope>NUCLEOTIDE SEQUENCE [LARGE SCALE GENOMIC DNA]</scope>
    <source>
        <strain evidence="2 3">CENA21</strain>
    </source>
</reference>
<evidence type="ECO:0000256" key="1">
    <source>
        <dbReference type="SAM" id="MobiDB-lite"/>
    </source>
</evidence>
<dbReference type="KEGG" id="npz:ACX27_07350"/>
<feature type="compositionally biased region" description="Low complexity" evidence="1">
    <location>
        <begin position="195"/>
        <end position="207"/>
    </location>
</feature>
<dbReference type="PATRIC" id="fig|224013.5.peg.1787"/>
<proteinExistence type="predicted"/>
<feature type="region of interest" description="Disordered" evidence="1">
    <location>
        <begin position="1"/>
        <end position="134"/>
    </location>
</feature>
<organism evidence="2 3">
    <name type="scientific">Nostoc piscinale CENA21</name>
    <dbReference type="NCBI Taxonomy" id="224013"/>
    <lineage>
        <taxon>Bacteria</taxon>
        <taxon>Bacillati</taxon>
        <taxon>Cyanobacteriota</taxon>
        <taxon>Cyanophyceae</taxon>
        <taxon>Nostocales</taxon>
        <taxon>Nostocaceae</taxon>
        <taxon>Nostoc</taxon>
    </lineage>
</organism>
<protein>
    <submittedName>
        <fullName evidence="2">Uncharacterized protein</fullName>
    </submittedName>
</protein>
<feature type="compositionally biased region" description="Polar residues" evidence="1">
    <location>
        <begin position="208"/>
        <end position="224"/>
    </location>
</feature>
<dbReference type="EMBL" id="CP012036">
    <property type="protein sequence ID" value="ALF52709.1"/>
    <property type="molecule type" value="Genomic_DNA"/>
</dbReference>
<feature type="compositionally biased region" description="Polar residues" evidence="1">
    <location>
        <begin position="17"/>
        <end position="33"/>
    </location>
</feature>
<dbReference type="AlphaFoldDB" id="A0A0M4SVT9"/>
<feature type="compositionally biased region" description="Low complexity" evidence="1">
    <location>
        <begin position="111"/>
        <end position="129"/>
    </location>
</feature>
<name>A0A0M4SVT9_9NOSO</name>
<dbReference type="STRING" id="224013.ACX27_07350"/>
<evidence type="ECO:0000313" key="3">
    <source>
        <dbReference type="Proteomes" id="UP000062645"/>
    </source>
</evidence>
<dbReference type="RefSeq" id="WP_062290346.1">
    <property type="nucleotide sequence ID" value="NZ_CP012036.1"/>
</dbReference>
<gene>
    <name evidence="2" type="ORF">ACX27_07350</name>
</gene>
<accession>A0A0M4SVT9</accession>
<feature type="compositionally biased region" description="Polar residues" evidence="1">
    <location>
        <begin position="79"/>
        <end position="105"/>
    </location>
</feature>
<feature type="region of interest" description="Disordered" evidence="1">
    <location>
        <begin position="146"/>
        <end position="165"/>
    </location>
</feature>
<feature type="compositionally biased region" description="Polar residues" evidence="1">
    <location>
        <begin position="176"/>
        <end position="194"/>
    </location>
</feature>
<feature type="compositionally biased region" description="Low complexity" evidence="1">
    <location>
        <begin position="146"/>
        <end position="156"/>
    </location>
</feature>
<keyword evidence="3" id="KW-1185">Reference proteome</keyword>
<reference evidence="3" key="1">
    <citation type="submission" date="2015-07" db="EMBL/GenBank/DDBJ databases">
        <title>Genome Of Nitrogen-Fixing Cyanobacterium Nostoc piscinale CENA21 From Solimoes/Amazon River Floodplain Sediments And Comparative Genomics To Uncover Biosynthetic Natural Products Potential.</title>
        <authorList>
            <person name="Leao T.F."/>
            <person name="Leao P.N."/>
            <person name="Guimaraes P.I."/>
            <person name="de Melo A.G.C."/>
            <person name="Ramos R.T.J."/>
            <person name="Silva A."/>
            <person name="Fiore M.F."/>
            <person name="Schneider M.P.C."/>
        </authorList>
    </citation>
    <scope>NUCLEOTIDE SEQUENCE [LARGE SCALE GENOMIC DNA]</scope>
    <source>
        <strain evidence="3">CENA21</strain>
    </source>
</reference>
<feature type="region of interest" description="Disordered" evidence="1">
    <location>
        <begin position="172"/>
        <end position="224"/>
    </location>
</feature>
<sequence>MIYQASPPLPPAEVTTLPAQDTPITAPDKNSANPAYKTARHTVATPLPPETTPEAEFSTNGVEEEESSAESNSGEVPVQRSTKGTILSDISFTSGIPEVSDTSTQELDKCTTATTSAQTASISASSTISEESPDLLTKQLVKCKPVKTPSKVTTTSETAKKPSNLVALSTEKPAQASVQQQVKAPTQVATITPDSSTESTTKKTSTSICSAESQSTDSSRYNNS</sequence>